<feature type="domain" description="TonB-dependent receptor-like beta-barrel" evidence="14">
    <location>
        <begin position="532"/>
        <end position="994"/>
    </location>
</feature>
<evidence type="ECO:0000256" key="13">
    <source>
        <dbReference type="RuleBase" id="RU003357"/>
    </source>
</evidence>
<dbReference type="PROSITE" id="PS52016">
    <property type="entry name" value="TONB_DEPENDENT_REC_3"/>
    <property type="match status" value="1"/>
</dbReference>
<evidence type="ECO:0000256" key="10">
    <source>
        <dbReference type="ARBA" id="ARBA00023170"/>
    </source>
</evidence>
<evidence type="ECO:0000313" key="17">
    <source>
        <dbReference type="EMBL" id="TDQ73532.1"/>
    </source>
</evidence>
<dbReference type="Pfam" id="PF13715">
    <property type="entry name" value="CarbopepD_reg_2"/>
    <property type="match status" value="1"/>
</dbReference>
<dbReference type="SUPFAM" id="SSF49464">
    <property type="entry name" value="Carboxypeptidase regulatory domain-like"/>
    <property type="match status" value="1"/>
</dbReference>
<dbReference type="InterPro" id="IPR008969">
    <property type="entry name" value="CarboxyPept-like_regulatory"/>
</dbReference>
<dbReference type="AlphaFoldDB" id="A0A4R6W8E4"/>
<feature type="domain" description="TonB-dependent receptor plug" evidence="16">
    <location>
        <begin position="219"/>
        <end position="340"/>
    </location>
</feature>
<dbReference type="Pfam" id="PF00593">
    <property type="entry name" value="TonB_dep_Rec_b-barrel"/>
    <property type="match status" value="1"/>
</dbReference>
<keyword evidence="18" id="KW-1185">Reference proteome</keyword>
<protein>
    <submittedName>
        <fullName evidence="17">TonB-linked SusC/RagA family outer membrane protein</fullName>
    </submittedName>
</protein>
<dbReference type="PANTHER" id="PTHR30069">
    <property type="entry name" value="TONB-DEPENDENT OUTER MEMBRANE RECEPTOR"/>
    <property type="match status" value="1"/>
</dbReference>
<keyword evidence="6" id="KW-0732">Signal</keyword>
<keyword evidence="11 12" id="KW-0998">Cell outer membrane</keyword>
<organism evidence="17 18">
    <name type="scientific">Sphingobacterium yanglingense</name>
    <dbReference type="NCBI Taxonomy" id="1437280"/>
    <lineage>
        <taxon>Bacteria</taxon>
        <taxon>Pseudomonadati</taxon>
        <taxon>Bacteroidota</taxon>
        <taxon>Sphingobacteriia</taxon>
        <taxon>Sphingobacteriales</taxon>
        <taxon>Sphingobacteriaceae</taxon>
        <taxon>Sphingobacterium</taxon>
    </lineage>
</organism>
<keyword evidence="9 12" id="KW-0472">Membrane</keyword>
<comment type="caution">
    <text evidence="17">The sequence shown here is derived from an EMBL/GenBank/DDBJ whole genome shotgun (WGS) entry which is preliminary data.</text>
</comment>
<evidence type="ECO:0000256" key="2">
    <source>
        <dbReference type="ARBA" id="ARBA00022448"/>
    </source>
</evidence>
<evidence type="ECO:0000256" key="8">
    <source>
        <dbReference type="ARBA" id="ARBA00023077"/>
    </source>
</evidence>
<reference evidence="17 18" key="1">
    <citation type="submission" date="2019-03" db="EMBL/GenBank/DDBJ databases">
        <title>Genomic Encyclopedia of Archaeal and Bacterial Type Strains, Phase II (KMG-II): from individual species to whole genera.</title>
        <authorList>
            <person name="Goeker M."/>
        </authorList>
    </citation>
    <scope>NUCLEOTIDE SEQUENCE [LARGE SCALE GENOMIC DNA]</scope>
    <source>
        <strain evidence="17 18">DSM 28353</strain>
    </source>
</reference>
<keyword evidence="3 12" id="KW-1134">Transmembrane beta strand</keyword>
<dbReference type="GO" id="GO:0015344">
    <property type="term" value="F:siderophore uptake transmembrane transporter activity"/>
    <property type="evidence" value="ECO:0007669"/>
    <property type="project" value="TreeGrafter"/>
</dbReference>
<dbReference type="EMBL" id="SNYV01000019">
    <property type="protein sequence ID" value="TDQ73532.1"/>
    <property type="molecule type" value="Genomic_DNA"/>
</dbReference>
<dbReference type="Pfam" id="PF07660">
    <property type="entry name" value="STN"/>
    <property type="match status" value="1"/>
</dbReference>
<feature type="domain" description="Secretin/TonB short N-terminal" evidence="15">
    <location>
        <begin position="63"/>
        <end position="107"/>
    </location>
</feature>
<dbReference type="Gene3D" id="2.170.130.10">
    <property type="entry name" value="TonB-dependent receptor, plug domain"/>
    <property type="match status" value="1"/>
</dbReference>
<dbReference type="InterPro" id="IPR039426">
    <property type="entry name" value="TonB-dep_rcpt-like"/>
</dbReference>
<evidence type="ECO:0000256" key="5">
    <source>
        <dbReference type="ARBA" id="ARBA00022692"/>
    </source>
</evidence>
<evidence type="ECO:0000259" key="16">
    <source>
        <dbReference type="Pfam" id="PF07715"/>
    </source>
</evidence>
<dbReference type="Pfam" id="PF07715">
    <property type="entry name" value="Plug"/>
    <property type="match status" value="1"/>
</dbReference>
<dbReference type="PANTHER" id="PTHR30069:SF29">
    <property type="entry name" value="HEMOGLOBIN AND HEMOGLOBIN-HAPTOGLOBIN-BINDING PROTEIN 1-RELATED"/>
    <property type="match status" value="1"/>
</dbReference>
<evidence type="ECO:0000259" key="15">
    <source>
        <dbReference type="Pfam" id="PF07660"/>
    </source>
</evidence>
<dbReference type="NCBIfam" id="TIGR04057">
    <property type="entry name" value="SusC_RagA_signa"/>
    <property type="match status" value="1"/>
</dbReference>
<evidence type="ECO:0000256" key="6">
    <source>
        <dbReference type="ARBA" id="ARBA00022729"/>
    </source>
</evidence>
<keyword evidence="8 13" id="KW-0798">TonB box</keyword>
<dbReference type="GO" id="GO:0009279">
    <property type="term" value="C:cell outer membrane"/>
    <property type="evidence" value="ECO:0007669"/>
    <property type="project" value="UniProtKB-SubCell"/>
</dbReference>
<dbReference type="NCBIfam" id="TIGR04056">
    <property type="entry name" value="OMP_RagA_SusC"/>
    <property type="match status" value="1"/>
</dbReference>
<dbReference type="InterPro" id="IPR036942">
    <property type="entry name" value="Beta-barrel_TonB_sf"/>
</dbReference>
<evidence type="ECO:0000256" key="12">
    <source>
        <dbReference type="PROSITE-ProRule" id="PRU01360"/>
    </source>
</evidence>
<dbReference type="InterPro" id="IPR012910">
    <property type="entry name" value="Plug_dom"/>
</dbReference>
<keyword evidence="7" id="KW-0408">Iron</keyword>
<evidence type="ECO:0000256" key="4">
    <source>
        <dbReference type="ARBA" id="ARBA00022496"/>
    </source>
</evidence>
<keyword evidence="4" id="KW-0406">Ion transport</keyword>
<dbReference type="OrthoDB" id="9768177at2"/>
<evidence type="ECO:0000256" key="7">
    <source>
        <dbReference type="ARBA" id="ARBA00023004"/>
    </source>
</evidence>
<accession>A0A4R6W8E4</accession>
<comment type="similarity">
    <text evidence="12 13">Belongs to the TonB-dependent receptor family.</text>
</comment>
<dbReference type="GO" id="GO:0044718">
    <property type="term" value="P:siderophore transmembrane transport"/>
    <property type="evidence" value="ECO:0007669"/>
    <property type="project" value="TreeGrafter"/>
</dbReference>
<evidence type="ECO:0000256" key="9">
    <source>
        <dbReference type="ARBA" id="ARBA00023136"/>
    </source>
</evidence>
<evidence type="ECO:0000259" key="14">
    <source>
        <dbReference type="Pfam" id="PF00593"/>
    </source>
</evidence>
<keyword evidence="4" id="KW-0410">Iron transport</keyword>
<name>A0A4R6W8E4_9SPHI</name>
<dbReference type="InterPro" id="IPR037066">
    <property type="entry name" value="Plug_dom_sf"/>
</dbReference>
<evidence type="ECO:0000256" key="11">
    <source>
        <dbReference type="ARBA" id="ARBA00023237"/>
    </source>
</evidence>
<gene>
    <name evidence="17" type="ORF">CLV99_4586</name>
</gene>
<dbReference type="Proteomes" id="UP000295292">
    <property type="component" value="Unassembled WGS sequence"/>
</dbReference>
<evidence type="ECO:0000256" key="1">
    <source>
        <dbReference type="ARBA" id="ARBA00004571"/>
    </source>
</evidence>
<dbReference type="InterPro" id="IPR023997">
    <property type="entry name" value="TonB-dep_OMP_SusC/RagA_CS"/>
</dbReference>
<dbReference type="InterPro" id="IPR023996">
    <property type="entry name" value="TonB-dep_OMP_SusC/RagA"/>
</dbReference>
<sequence length="1120" mass="124637">MKNKLCKHLIIMKMIVVLLLITVGQIQAEGLAQTVNIRKKNSPITDIFREIKKQTGYTILSKSEVIKNTPSVDVNFDNMELNRALNALLKPLALTYVIDGKSIVIKTASTETANSHKQTTSFSDAASVQNDIRGRVTDHQGKALSGVLVAVKGKKTSTATDDNGNYHIAAERGSTLTFSILGYEKKELEVNSSTINVSLQFVEADLEEVIVTGYGTFKKSDYTGSASTIKTDRMKDIPAVDFSTMLQGNAPGVQVNSLSGQPGGSTSIRIRGMGSINAANNPLYVIDGVPVMSGNIASSGSNNAGFDVMSTLNNSDIEQITVIKDAAAASLYGSRAAGGVILITTKSGKAGKPVFSIRGDYGISSQATDFREVMSGPERRAMLLEGLRNKARYTDKLTDETKIEEYAQANIDKYAPEPWSGWADWKKELFRSQAPFKNVDFSASGGDSKLSYYNSLSYMNQKGLSYQSDFERLSGRLNVKYKMTDKMEVGANILYSNVAQDVNAEGGTYTSPIYATRHKITGSEPVYNEDGSFFTDFFSNGPRNPMAASMYNFRTEKANRSFNTLFANYKFIDGLVFNTTFSLDHTTTKYNSWADPRSSDGEKQNGSLTSSFKEYNQIVWKNSLTYTKTFADKHNLDILGGYEVNKYTREDLDGAKENFPSVDKIVISNGSVLKDLSGSTNEWRLLSYLSRANYNYDNKYFLGASIRADGSSRLHRNSRWGNFWSLSGAWRLSNEDFMQSLKPVVSDAKLRVSYGTNGTLPSASNNYFTYMDLTGFGYPYGGNPGIRETQIGNPYLKWEKQNNLNIGMDLRLLNRIDFTFEWYNRQSSDLLNDMPTSYTTGFSSYLTNIGALRNTGIEVDISADILRDKALSWTTSLNLGMNKNKTISLADGSSELRNGTLIHRVGQPWYSYYLVEFAGINKETGAPQYYVNDPNNLGSREITEDDTKANRIAYKSVDPKLTGGFTNTFRYKFIDLNFTWTYTLGGNSYDYGASKTELAGKTGYDNIPKYYERRWQKPGDETDIEMFMVGNSYDMSSVANTRRVHSTDHIRLKNLTFGVAVPQEFARRLKVSNIRAYCSGVNLLTFAAYKNYDPEVPVDGSVYFESPKLKTVTFGLDIKF</sequence>
<keyword evidence="10" id="KW-0675">Receptor</keyword>
<dbReference type="Gene3D" id="2.60.40.1120">
    <property type="entry name" value="Carboxypeptidase-like, regulatory domain"/>
    <property type="match status" value="1"/>
</dbReference>
<dbReference type="InterPro" id="IPR000531">
    <property type="entry name" value="Beta-barrel_TonB"/>
</dbReference>
<dbReference type="InterPro" id="IPR011662">
    <property type="entry name" value="Secretin/TonB_short_N"/>
</dbReference>
<keyword evidence="2 12" id="KW-0813">Transport</keyword>
<keyword evidence="5 12" id="KW-0812">Transmembrane</keyword>
<evidence type="ECO:0000313" key="18">
    <source>
        <dbReference type="Proteomes" id="UP000295292"/>
    </source>
</evidence>
<proteinExistence type="inferred from homology"/>
<evidence type="ECO:0000256" key="3">
    <source>
        <dbReference type="ARBA" id="ARBA00022452"/>
    </source>
</evidence>
<dbReference type="SUPFAM" id="SSF56935">
    <property type="entry name" value="Porins"/>
    <property type="match status" value="1"/>
</dbReference>
<comment type="subcellular location">
    <subcellularLocation>
        <location evidence="1 12">Cell outer membrane</location>
        <topology evidence="1 12">Multi-pass membrane protein</topology>
    </subcellularLocation>
</comment>
<dbReference type="Gene3D" id="2.40.170.20">
    <property type="entry name" value="TonB-dependent receptor, beta-barrel domain"/>
    <property type="match status" value="1"/>
</dbReference>